<name>A0A2R5GZN4_9STRA</name>
<dbReference type="AlphaFoldDB" id="A0A2R5GZN4"/>
<sequence>MARRIVFGYEEPDWTTTTGSCMEATKDSVRQHGPEHFTEKVNPDNKTVHWGFGTERLEYTTSNGLPDPRTSGNAVVKVNRGEELKKTNFVLGYEKPDYQRGTGPSFDEMAHHTARFIEENKKVKRTATSNITWGYENSVAQSQAQSAFVNPGTDSVSRKQEKRRIKEFVDTLKTTAVTFGVEPASYSTSSQLPGHDVTKRPPPGLLSTKQAQQKTNIVFGYD</sequence>
<evidence type="ECO:0000256" key="1">
    <source>
        <dbReference type="SAM" id="MobiDB-lite"/>
    </source>
</evidence>
<dbReference type="EMBL" id="BEYU01000174">
    <property type="protein sequence ID" value="GBG33941.1"/>
    <property type="molecule type" value="Genomic_DNA"/>
</dbReference>
<dbReference type="InParanoid" id="A0A2R5GZN4"/>
<reference evidence="2 3" key="1">
    <citation type="submission" date="2017-12" db="EMBL/GenBank/DDBJ databases">
        <title>Sequencing, de novo assembly and annotation of complete genome of a new Thraustochytrid species, strain FCC1311.</title>
        <authorList>
            <person name="Sedici K."/>
            <person name="Godart F."/>
            <person name="Aiese Cigliano R."/>
            <person name="Sanseverino W."/>
            <person name="Barakat M."/>
            <person name="Ortet P."/>
            <person name="Marechal E."/>
            <person name="Cagnac O."/>
            <person name="Amato A."/>
        </authorList>
    </citation>
    <scope>NUCLEOTIDE SEQUENCE [LARGE SCALE GENOMIC DNA]</scope>
</reference>
<accession>A0A2R5GZN4</accession>
<comment type="caution">
    <text evidence="2">The sequence shown here is derived from an EMBL/GenBank/DDBJ whole genome shotgun (WGS) entry which is preliminary data.</text>
</comment>
<evidence type="ECO:0000313" key="2">
    <source>
        <dbReference type="EMBL" id="GBG33941.1"/>
    </source>
</evidence>
<gene>
    <name evidence="2" type="ORF">FCC1311_101642</name>
</gene>
<keyword evidence="3" id="KW-1185">Reference proteome</keyword>
<dbReference type="Proteomes" id="UP000241890">
    <property type="component" value="Unassembled WGS sequence"/>
</dbReference>
<evidence type="ECO:0000313" key="3">
    <source>
        <dbReference type="Proteomes" id="UP000241890"/>
    </source>
</evidence>
<proteinExistence type="predicted"/>
<feature type="region of interest" description="Disordered" evidence="1">
    <location>
        <begin position="185"/>
        <end position="207"/>
    </location>
</feature>
<organism evidence="2 3">
    <name type="scientific">Hondaea fermentalgiana</name>
    <dbReference type="NCBI Taxonomy" id="2315210"/>
    <lineage>
        <taxon>Eukaryota</taxon>
        <taxon>Sar</taxon>
        <taxon>Stramenopiles</taxon>
        <taxon>Bigyra</taxon>
        <taxon>Labyrinthulomycetes</taxon>
        <taxon>Thraustochytrida</taxon>
        <taxon>Thraustochytriidae</taxon>
        <taxon>Hondaea</taxon>
    </lineage>
</organism>
<protein>
    <submittedName>
        <fullName evidence="2">Uncharacterized protein</fullName>
    </submittedName>
</protein>